<sequence length="192" mass="21680">MLEKTLQEQYGEMERYSVPLVEVVEEAVAKFNVSTNSVINFGCATGLTSFLLSANFEKVVGIDFCGRFLDTAMKIQKGKVVEYGSRQVAKLPSQSQPSRVQFQQLTWVPNELEGFDVVVFESVERLSEPRGWLYKLWEVVLPGGLLVFSSSHSSWNPSHTLSFVGQWFSLKKTTTINGRSVSVWKLKEVKCE</sequence>
<evidence type="ECO:0008006" key="3">
    <source>
        <dbReference type="Google" id="ProtNLM"/>
    </source>
</evidence>
<dbReference type="Gene3D" id="3.40.50.150">
    <property type="entry name" value="Vaccinia Virus protein VP39"/>
    <property type="match status" value="1"/>
</dbReference>
<dbReference type="PANTHER" id="PTHR45445:SF2">
    <property type="entry name" value="METHYLTRANSFERASE TYPE 11 DOMAIN-CONTAINING PROTEIN"/>
    <property type="match status" value="1"/>
</dbReference>
<dbReference type="AlphaFoldDB" id="A0AA35T7T4"/>
<evidence type="ECO:0000313" key="2">
    <source>
        <dbReference type="Proteomes" id="UP001174909"/>
    </source>
</evidence>
<protein>
    <recommendedName>
        <fullName evidence="3">Methyltransferase domain-containing protein</fullName>
    </recommendedName>
</protein>
<organism evidence="1 2">
    <name type="scientific">Geodia barretti</name>
    <name type="common">Barrett's horny sponge</name>
    <dbReference type="NCBI Taxonomy" id="519541"/>
    <lineage>
        <taxon>Eukaryota</taxon>
        <taxon>Metazoa</taxon>
        <taxon>Porifera</taxon>
        <taxon>Demospongiae</taxon>
        <taxon>Heteroscleromorpha</taxon>
        <taxon>Tetractinellida</taxon>
        <taxon>Astrophorina</taxon>
        <taxon>Geodiidae</taxon>
        <taxon>Geodia</taxon>
    </lineage>
</organism>
<dbReference type="InterPro" id="IPR029063">
    <property type="entry name" value="SAM-dependent_MTases_sf"/>
</dbReference>
<accession>A0AA35T7T4</accession>
<dbReference type="Proteomes" id="UP001174909">
    <property type="component" value="Unassembled WGS sequence"/>
</dbReference>
<keyword evidence="2" id="KW-1185">Reference proteome</keyword>
<dbReference type="Pfam" id="PF13489">
    <property type="entry name" value="Methyltransf_23"/>
    <property type="match status" value="1"/>
</dbReference>
<dbReference type="CDD" id="cd02440">
    <property type="entry name" value="AdoMet_MTases"/>
    <property type="match status" value="1"/>
</dbReference>
<comment type="caution">
    <text evidence="1">The sequence shown here is derived from an EMBL/GenBank/DDBJ whole genome shotgun (WGS) entry which is preliminary data.</text>
</comment>
<proteinExistence type="predicted"/>
<dbReference type="SUPFAM" id="SSF53335">
    <property type="entry name" value="S-adenosyl-L-methionine-dependent methyltransferases"/>
    <property type="match status" value="1"/>
</dbReference>
<gene>
    <name evidence="1" type="ORF">GBAR_LOCUS23270</name>
</gene>
<dbReference type="EMBL" id="CASHTH010003224">
    <property type="protein sequence ID" value="CAI8041931.1"/>
    <property type="molecule type" value="Genomic_DNA"/>
</dbReference>
<evidence type="ECO:0000313" key="1">
    <source>
        <dbReference type="EMBL" id="CAI8041931.1"/>
    </source>
</evidence>
<name>A0AA35T7T4_GEOBA</name>
<dbReference type="PANTHER" id="PTHR45445">
    <property type="match status" value="1"/>
</dbReference>
<reference evidence="1" key="1">
    <citation type="submission" date="2023-03" db="EMBL/GenBank/DDBJ databases">
        <authorList>
            <person name="Steffen K."/>
            <person name="Cardenas P."/>
        </authorList>
    </citation>
    <scope>NUCLEOTIDE SEQUENCE</scope>
</reference>